<name>A0AAD1Y796_EUPCR</name>
<dbReference type="GO" id="GO:0006886">
    <property type="term" value="P:intracellular protein transport"/>
    <property type="evidence" value="ECO:0007669"/>
    <property type="project" value="InterPro"/>
</dbReference>
<evidence type="ECO:0000256" key="2">
    <source>
        <dbReference type="ARBA" id="ARBA00004496"/>
    </source>
</evidence>
<evidence type="ECO:0000256" key="6">
    <source>
        <dbReference type="ARBA" id="ARBA00022824"/>
    </source>
</evidence>
<feature type="domain" description="Sec23/Sec24 trunk" evidence="13">
    <location>
        <begin position="210"/>
        <end position="445"/>
    </location>
</feature>
<dbReference type="SUPFAM" id="SSF81995">
    <property type="entry name" value="beta-sandwich domain of Sec23/24"/>
    <property type="match status" value="1"/>
</dbReference>
<dbReference type="Pfam" id="PF04810">
    <property type="entry name" value="zf-Sec23_Sec24"/>
    <property type="match status" value="1"/>
</dbReference>
<dbReference type="Gene3D" id="3.40.20.10">
    <property type="entry name" value="Severin"/>
    <property type="match status" value="1"/>
</dbReference>
<keyword evidence="6" id="KW-0256">Endoplasmic reticulum</keyword>
<comment type="subcellular location">
    <subcellularLocation>
        <location evidence="2">Cytoplasm</location>
    </subcellularLocation>
    <subcellularLocation>
        <location evidence="3">Endoplasmic reticulum membrane</location>
    </subcellularLocation>
    <subcellularLocation>
        <location evidence="1">Golgi apparatus membrane</location>
    </subcellularLocation>
</comment>
<dbReference type="GO" id="GO:0005789">
    <property type="term" value="C:endoplasmic reticulum membrane"/>
    <property type="evidence" value="ECO:0007669"/>
    <property type="project" value="UniProtKB-SubCell"/>
</dbReference>
<dbReference type="Gene3D" id="2.60.40.1670">
    <property type="entry name" value="beta-sandwich domain of Sec23/24"/>
    <property type="match status" value="1"/>
</dbReference>
<keyword evidence="7" id="KW-0931">ER-Golgi transport</keyword>
<gene>
    <name evidence="15" type="ORF">ECRASSUSDP1_LOCUS27438</name>
</gene>
<dbReference type="GO" id="GO:0070971">
    <property type="term" value="C:endoplasmic reticulum exit site"/>
    <property type="evidence" value="ECO:0007669"/>
    <property type="project" value="TreeGrafter"/>
</dbReference>
<dbReference type="SUPFAM" id="SSF53300">
    <property type="entry name" value="vWA-like"/>
    <property type="match status" value="1"/>
</dbReference>
<dbReference type="SUPFAM" id="SSF82919">
    <property type="entry name" value="Zn-finger domain of Sec23/24"/>
    <property type="match status" value="1"/>
</dbReference>
<evidence type="ECO:0000259" key="12">
    <source>
        <dbReference type="Pfam" id="PF04810"/>
    </source>
</evidence>
<feature type="domain" description="Sec23/Sec24 beta-sandwich" evidence="14">
    <location>
        <begin position="452"/>
        <end position="546"/>
    </location>
</feature>
<sequence length="815" mass="93180">MDYKYLDPSRDRTNNYAQDQNFQQPATHSPAYTQNEGYDSYQADGSSYPGQYESQPQNLGQQAYQEGEYEQDAAETSLSDYNSHESCVRITTKRIPNTPGLQKESGVPIAVSINYYGDPYFDGEPIPTISFGSNPIVRCKDCRAYVNPFIRFTDGGTRWICNFCGAFNNVDNYFYSPLTNGVRNDIEDRKELQYGSVDFLASADYMNRPPMPPTFLFVFDVSKSAIDTGYLPIVTASILKAIESDTIPGGDRTVVGFLTYDDKVHYYNLKSTLKQPQMIVNTDDDPDFLPLPEDLVVNLSDSKDLVVELLNQLPVMFNDSVEYETNLDHVVKSIGILTKATGAKVFLFESSPMSTKFPHLQVTNKPGVKERPELLKSTSHLFKSYAVELSHYYVSIDQFVIINHNTFKNVATLQDISRYTHGRFYYYSQFNAYQHGIKLDQEFHTALTAKSAWEAVGRIRVSGGYKQVSTLGNFLVKARTADLLSLPVCDEHRFIHYELERSEGGDAQRKTTQENETHIFVQTALLYTSSEGERRIRVHNLTMPVTRTPTDPYEYSDQNAICPFILKKGIDNLENLNPNLLSSKSYVEMCYSNLMSTVQRLYHNNPPESMDYLVLYCMGTLKNEIFSPAQNLQANAYIDKVNYIRYQMRQMGSDELMNIIWPQLFHVSEETLSSESLPPLLNLSRACLETTGVFVLFNTFNCYIWIGNEVDSFFLDQLFKVQTLDDITNIEISEEEIFFGPDQEAKGWVQELYNIIQSLRISTLIYPEIKVLFEFDQNSEIILKEYMLEDATKGYDFSVIKKNLTSKSMPLSMPY</sequence>
<dbReference type="Pfam" id="PF08033">
    <property type="entry name" value="Sec23_BS"/>
    <property type="match status" value="1"/>
</dbReference>
<feature type="domain" description="Gelsolin-like" evidence="11">
    <location>
        <begin position="677"/>
        <end position="728"/>
    </location>
</feature>
<comment type="similarity">
    <text evidence="4">Belongs to the SEC23/SEC24 family. SEC24 subfamily.</text>
</comment>
<dbReference type="EMBL" id="CAMPGE010028311">
    <property type="protein sequence ID" value="CAI2385848.1"/>
    <property type="molecule type" value="Genomic_DNA"/>
</dbReference>
<dbReference type="GO" id="GO:0008270">
    <property type="term" value="F:zinc ion binding"/>
    <property type="evidence" value="ECO:0007669"/>
    <property type="project" value="InterPro"/>
</dbReference>
<keyword evidence="9" id="KW-0472">Membrane</keyword>
<dbReference type="InterPro" id="IPR036174">
    <property type="entry name" value="Znf_Sec23_Sec24_sf"/>
</dbReference>
<dbReference type="AlphaFoldDB" id="A0AAD1Y796"/>
<dbReference type="GO" id="GO:0000149">
    <property type="term" value="F:SNARE binding"/>
    <property type="evidence" value="ECO:0007669"/>
    <property type="project" value="TreeGrafter"/>
</dbReference>
<dbReference type="InterPro" id="IPR006896">
    <property type="entry name" value="Sec23/24_trunk_dom"/>
</dbReference>
<keyword evidence="7" id="KW-0813">Transport</keyword>
<dbReference type="GO" id="GO:0090110">
    <property type="term" value="P:COPII-coated vesicle cargo loading"/>
    <property type="evidence" value="ECO:0007669"/>
    <property type="project" value="TreeGrafter"/>
</dbReference>
<evidence type="ECO:0000259" key="11">
    <source>
        <dbReference type="Pfam" id="PF00626"/>
    </source>
</evidence>
<organism evidence="15 16">
    <name type="scientific">Euplotes crassus</name>
    <dbReference type="NCBI Taxonomy" id="5936"/>
    <lineage>
        <taxon>Eukaryota</taxon>
        <taxon>Sar</taxon>
        <taxon>Alveolata</taxon>
        <taxon>Ciliophora</taxon>
        <taxon>Intramacronucleata</taxon>
        <taxon>Spirotrichea</taxon>
        <taxon>Hypotrichia</taxon>
        <taxon>Euplotida</taxon>
        <taxon>Euplotidae</taxon>
        <taxon>Moneuplotes</taxon>
    </lineage>
</organism>
<dbReference type="GO" id="GO:0030127">
    <property type="term" value="C:COPII vesicle coat"/>
    <property type="evidence" value="ECO:0007669"/>
    <property type="project" value="InterPro"/>
</dbReference>
<evidence type="ECO:0000256" key="5">
    <source>
        <dbReference type="ARBA" id="ARBA00022490"/>
    </source>
</evidence>
<comment type="caution">
    <text evidence="15">The sequence shown here is derived from an EMBL/GenBank/DDBJ whole genome shotgun (WGS) entry which is preliminary data.</text>
</comment>
<proteinExistence type="inferred from homology"/>
<protein>
    <submittedName>
        <fullName evidence="15">Uncharacterized protein</fullName>
    </submittedName>
</protein>
<keyword evidence="16" id="KW-1185">Reference proteome</keyword>
<evidence type="ECO:0000256" key="10">
    <source>
        <dbReference type="SAM" id="MobiDB-lite"/>
    </source>
</evidence>
<feature type="compositionally biased region" description="Polar residues" evidence="10">
    <location>
        <begin position="14"/>
        <end position="59"/>
    </location>
</feature>
<reference evidence="15" key="1">
    <citation type="submission" date="2023-07" db="EMBL/GenBank/DDBJ databases">
        <authorList>
            <consortium name="AG Swart"/>
            <person name="Singh M."/>
            <person name="Singh A."/>
            <person name="Seah K."/>
            <person name="Emmerich C."/>
        </authorList>
    </citation>
    <scope>NUCLEOTIDE SEQUENCE</scope>
    <source>
        <strain evidence="15">DP1</strain>
    </source>
</reference>
<keyword evidence="8" id="KW-0333">Golgi apparatus</keyword>
<evidence type="ECO:0000259" key="13">
    <source>
        <dbReference type="Pfam" id="PF04811"/>
    </source>
</evidence>
<dbReference type="Gene3D" id="2.30.30.380">
    <property type="entry name" value="Zn-finger domain of Sec23/24"/>
    <property type="match status" value="1"/>
</dbReference>
<dbReference type="GO" id="GO:0000139">
    <property type="term" value="C:Golgi membrane"/>
    <property type="evidence" value="ECO:0007669"/>
    <property type="project" value="UniProtKB-SubCell"/>
</dbReference>
<dbReference type="InterPro" id="IPR036465">
    <property type="entry name" value="vWFA_dom_sf"/>
</dbReference>
<dbReference type="Pfam" id="PF04811">
    <property type="entry name" value="Sec23_trunk"/>
    <property type="match status" value="1"/>
</dbReference>
<feature type="region of interest" description="Disordered" evidence="10">
    <location>
        <begin position="1"/>
        <end position="70"/>
    </location>
</feature>
<dbReference type="SUPFAM" id="SSF82754">
    <property type="entry name" value="C-terminal, gelsolin-like domain of Sec23/24"/>
    <property type="match status" value="1"/>
</dbReference>
<dbReference type="InterPro" id="IPR007123">
    <property type="entry name" value="Gelsolin-like_dom"/>
</dbReference>
<dbReference type="Gene3D" id="3.40.50.410">
    <property type="entry name" value="von Willebrand factor, type A domain"/>
    <property type="match status" value="1"/>
</dbReference>
<dbReference type="InterPro" id="IPR036180">
    <property type="entry name" value="Gelsolin-like_dom_sf"/>
</dbReference>
<evidence type="ECO:0000256" key="3">
    <source>
        <dbReference type="ARBA" id="ARBA00004586"/>
    </source>
</evidence>
<dbReference type="InterPro" id="IPR029006">
    <property type="entry name" value="ADF-H/Gelsolin-like_dom_sf"/>
</dbReference>
<dbReference type="Gene3D" id="1.20.120.730">
    <property type="entry name" value="Sec23/Sec24 helical domain"/>
    <property type="match status" value="1"/>
</dbReference>
<evidence type="ECO:0000256" key="7">
    <source>
        <dbReference type="ARBA" id="ARBA00022892"/>
    </source>
</evidence>
<feature type="compositionally biased region" description="Basic and acidic residues" evidence="10">
    <location>
        <begin position="1"/>
        <end position="13"/>
    </location>
</feature>
<dbReference type="Proteomes" id="UP001295684">
    <property type="component" value="Unassembled WGS sequence"/>
</dbReference>
<evidence type="ECO:0000256" key="4">
    <source>
        <dbReference type="ARBA" id="ARBA00008334"/>
    </source>
</evidence>
<dbReference type="PANTHER" id="PTHR13803:SF39">
    <property type="entry name" value="SECRETORY 24AB, ISOFORM A"/>
    <property type="match status" value="1"/>
</dbReference>
<evidence type="ECO:0000313" key="16">
    <source>
        <dbReference type="Proteomes" id="UP001295684"/>
    </source>
</evidence>
<keyword evidence="5" id="KW-0963">Cytoplasm</keyword>
<evidence type="ECO:0000259" key="14">
    <source>
        <dbReference type="Pfam" id="PF08033"/>
    </source>
</evidence>
<dbReference type="InterPro" id="IPR050550">
    <property type="entry name" value="SEC23_SEC24_subfamily"/>
</dbReference>
<evidence type="ECO:0000313" key="15">
    <source>
        <dbReference type="EMBL" id="CAI2385848.1"/>
    </source>
</evidence>
<accession>A0AAD1Y796</accession>
<feature type="domain" description="Zinc finger Sec23/Sec24-type" evidence="12">
    <location>
        <begin position="136"/>
        <end position="172"/>
    </location>
</feature>
<evidence type="ECO:0000256" key="9">
    <source>
        <dbReference type="ARBA" id="ARBA00023136"/>
    </source>
</evidence>
<dbReference type="Pfam" id="PF00626">
    <property type="entry name" value="Gelsolin"/>
    <property type="match status" value="1"/>
</dbReference>
<dbReference type="PANTHER" id="PTHR13803">
    <property type="entry name" value="SEC24-RELATED PROTEIN"/>
    <property type="match status" value="1"/>
</dbReference>
<evidence type="ECO:0000256" key="1">
    <source>
        <dbReference type="ARBA" id="ARBA00004394"/>
    </source>
</evidence>
<evidence type="ECO:0000256" key="8">
    <source>
        <dbReference type="ARBA" id="ARBA00023034"/>
    </source>
</evidence>
<dbReference type="InterPro" id="IPR012990">
    <property type="entry name" value="Beta-sandwich_Sec23_24"/>
</dbReference>
<dbReference type="InterPro" id="IPR006895">
    <property type="entry name" value="Znf_Sec23_Sec24"/>
</dbReference>